<keyword evidence="3" id="KW-0059">Arsenical resistance</keyword>
<dbReference type="Proteomes" id="UP000185766">
    <property type="component" value="Unassembled WGS sequence"/>
</dbReference>
<comment type="similarity">
    <text evidence="1">Belongs to the low molecular weight phosphotyrosine protein phosphatase family.</text>
</comment>
<accession>A0A1H7K668</accession>
<dbReference type="InterPro" id="IPR036196">
    <property type="entry name" value="Ptyr_pPase_sf"/>
</dbReference>
<sequence>MLNVLILCTGNSCRSIIGEALINHLGQGRLRGFSAGSQPTGQVNPGAIAVLERHGLSTAEFHSKTWDSFGEQAFDLVITVCDNAAGEICPLYPGRAVKGHWGIPDPAHVSGSEAQINAAFETTFEQLTARIERLLALPIETLSDADLRAALNEIGASTP</sequence>
<gene>
    <name evidence="6" type="ORF">SAMN05216214_105170</name>
</gene>
<dbReference type="SUPFAM" id="SSF52788">
    <property type="entry name" value="Phosphotyrosine protein phosphatases I"/>
    <property type="match status" value="1"/>
</dbReference>
<feature type="active site" description="Nucleophile" evidence="4">
    <location>
        <position position="8"/>
    </location>
</feature>
<dbReference type="AlphaFoldDB" id="A0A1H7K668"/>
<evidence type="ECO:0000259" key="5">
    <source>
        <dbReference type="SMART" id="SM00226"/>
    </source>
</evidence>
<protein>
    <submittedName>
        <fullName evidence="6">Arsenate reductase</fullName>
    </submittedName>
</protein>
<evidence type="ECO:0000256" key="1">
    <source>
        <dbReference type="ARBA" id="ARBA00011063"/>
    </source>
</evidence>
<dbReference type="Pfam" id="PF01451">
    <property type="entry name" value="LMWPc"/>
    <property type="match status" value="1"/>
</dbReference>
<dbReference type="CDD" id="cd16345">
    <property type="entry name" value="LMWP_ArsC"/>
    <property type="match status" value="1"/>
</dbReference>
<feature type="domain" description="Phosphotyrosine protein phosphatase I" evidence="5">
    <location>
        <begin position="2"/>
        <end position="137"/>
    </location>
</feature>
<dbReference type="SMART" id="SM00226">
    <property type="entry name" value="LMWPc"/>
    <property type="match status" value="1"/>
</dbReference>
<dbReference type="Gene3D" id="3.40.50.2300">
    <property type="match status" value="1"/>
</dbReference>
<dbReference type="EMBL" id="FOAS01000005">
    <property type="protein sequence ID" value="SEK82363.1"/>
    <property type="molecule type" value="Genomic_DNA"/>
</dbReference>
<dbReference type="InterPro" id="IPR017867">
    <property type="entry name" value="Tyr_phospatase_low_mol_wt"/>
</dbReference>
<evidence type="ECO:0000256" key="2">
    <source>
        <dbReference type="ARBA" id="ARBA00022801"/>
    </source>
</evidence>
<name>A0A1H7K668_9GAMM</name>
<dbReference type="InterPro" id="IPR023485">
    <property type="entry name" value="Ptyr_pPase"/>
</dbReference>
<dbReference type="RefSeq" id="WP_074866519.1">
    <property type="nucleotide sequence ID" value="NZ_FOAS01000005.1"/>
</dbReference>
<evidence type="ECO:0000256" key="4">
    <source>
        <dbReference type="PIRSR" id="PIRSR617867-1"/>
    </source>
</evidence>
<dbReference type="PRINTS" id="PR00719">
    <property type="entry name" value="LMWPTPASE"/>
</dbReference>
<dbReference type="PANTHER" id="PTHR43428:SF1">
    <property type="entry name" value="ARSENATE REDUCTASE"/>
    <property type="match status" value="1"/>
</dbReference>
<dbReference type="STRING" id="1429083.GCA_001885685_01254"/>
<evidence type="ECO:0000256" key="3">
    <source>
        <dbReference type="ARBA" id="ARBA00022849"/>
    </source>
</evidence>
<keyword evidence="2" id="KW-0378">Hydrolase</keyword>
<dbReference type="GO" id="GO:0046685">
    <property type="term" value="P:response to arsenic-containing substance"/>
    <property type="evidence" value="ECO:0007669"/>
    <property type="project" value="UniProtKB-KW"/>
</dbReference>
<evidence type="ECO:0000313" key="6">
    <source>
        <dbReference type="EMBL" id="SEK82363.1"/>
    </source>
</evidence>
<feature type="active site" evidence="4">
    <location>
        <position position="14"/>
    </location>
</feature>
<reference evidence="6 7" key="1">
    <citation type="submission" date="2016-10" db="EMBL/GenBank/DDBJ databases">
        <authorList>
            <person name="de Groot N.N."/>
        </authorList>
    </citation>
    <scope>NUCLEOTIDE SEQUENCE [LARGE SCALE GENOMIC DNA]</scope>
    <source>
        <strain evidence="6 7">JCM 19513</strain>
    </source>
</reference>
<dbReference type="GO" id="GO:0004725">
    <property type="term" value="F:protein tyrosine phosphatase activity"/>
    <property type="evidence" value="ECO:0007669"/>
    <property type="project" value="InterPro"/>
</dbReference>
<evidence type="ECO:0000313" key="7">
    <source>
        <dbReference type="Proteomes" id="UP000185766"/>
    </source>
</evidence>
<organism evidence="6 7">
    <name type="scientific">Atopomonas hussainii</name>
    <dbReference type="NCBI Taxonomy" id="1429083"/>
    <lineage>
        <taxon>Bacteria</taxon>
        <taxon>Pseudomonadati</taxon>
        <taxon>Pseudomonadota</taxon>
        <taxon>Gammaproteobacteria</taxon>
        <taxon>Pseudomonadales</taxon>
        <taxon>Pseudomonadaceae</taxon>
        <taxon>Atopomonas</taxon>
    </lineage>
</organism>
<proteinExistence type="inferred from homology"/>
<keyword evidence="7" id="KW-1185">Reference proteome</keyword>
<dbReference type="PANTHER" id="PTHR43428">
    <property type="entry name" value="ARSENATE REDUCTASE"/>
    <property type="match status" value="1"/>
</dbReference>